<dbReference type="InterPro" id="IPR001628">
    <property type="entry name" value="Znf_hrmn_rcpt"/>
</dbReference>
<evidence type="ECO:0000256" key="2">
    <source>
        <dbReference type="ARBA" id="ARBA00022771"/>
    </source>
</evidence>
<dbReference type="CDD" id="cd06916">
    <property type="entry name" value="NR_DBD_like"/>
    <property type="match status" value="1"/>
</dbReference>
<feature type="compositionally biased region" description="Polar residues" evidence="9">
    <location>
        <begin position="775"/>
        <end position="785"/>
    </location>
</feature>
<evidence type="ECO:0000313" key="11">
    <source>
        <dbReference type="EMBL" id="CAL5129292.1"/>
    </source>
</evidence>
<evidence type="ECO:0000313" key="12">
    <source>
        <dbReference type="Proteomes" id="UP001497525"/>
    </source>
</evidence>
<accession>A0AAV2T141</accession>
<reference evidence="11" key="1">
    <citation type="submission" date="2024-06" db="EMBL/GenBank/DDBJ databases">
        <authorList>
            <person name="Liu X."/>
            <person name="Lenzi L."/>
            <person name="Haldenby T S."/>
            <person name="Uol C."/>
        </authorList>
    </citation>
    <scope>NUCLEOTIDE SEQUENCE</scope>
</reference>
<feature type="region of interest" description="Disordered" evidence="9">
    <location>
        <begin position="148"/>
        <end position="223"/>
    </location>
</feature>
<organism evidence="11 12">
    <name type="scientific">Calicophoron daubneyi</name>
    <name type="common">Rumen fluke</name>
    <name type="synonym">Paramphistomum daubneyi</name>
    <dbReference type="NCBI Taxonomy" id="300641"/>
    <lineage>
        <taxon>Eukaryota</taxon>
        <taxon>Metazoa</taxon>
        <taxon>Spiralia</taxon>
        <taxon>Lophotrochozoa</taxon>
        <taxon>Platyhelminthes</taxon>
        <taxon>Trematoda</taxon>
        <taxon>Digenea</taxon>
        <taxon>Plagiorchiida</taxon>
        <taxon>Pronocephalata</taxon>
        <taxon>Paramphistomoidea</taxon>
        <taxon>Paramphistomidae</taxon>
        <taxon>Calicophoron</taxon>
    </lineage>
</organism>
<evidence type="ECO:0000256" key="6">
    <source>
        <dbReference type="ARBA" id="ARBA00023163"/>
    </source>
</evidence>
<keyword evidence="1" id="KW-0479">Metal-binding</keyword>
<evidence type="ECO:0000256" key="3">
    <source>
        <dbReference type="ARBA" id="ARBA00022833"/>
    </source>
</evidence>
<evidence type="ECO:0000256" key="1">
    <source>
        <dbReference type="ARBA" id="ARBA00022723"/>
    </source>
</evidence>
<gene>
    <name evidence="11" type="ORF">CDAUBV1_LOCUS231</name>
</gene>
<feature type="region of interest" description="Disordered" evidence="9">
    <location>
        <begin position="743"/>
        <end position="785"/>
    </location>
</feature>
<keyword evidence="8" id="KW-0539">Nucleus</keyword>
<dbReference type="Gene3D" id="3.30.50.10">
    <property type="entry name" value="Erythroid Transcription Factor GATA-1, subunit A"/>
    <property type="match status" value="1"/>
</dbReference>
<feature type="region of interest" description="Disordered" evidence="9">
    <location>
        <begin position="534"/>
        <end position="561"/>
    </location>
</feature>
<dbReference type="InterPro" id="IPR001723">
    <property type="entry name" value="Nuclear_hrmn_rcpt"/>
</dbReference>
<dbReference type="Proteomes" id="UP001497525">
    <property type="component" value="Unassembled WGS sequence"/>
</dbReference>
<evidence type="ECO:0000256" key="7">
    <source>
        <dbReference type="ARBA" id="ARBA00023170"/>
    </source>
</evidence>
<feature type="domain" description="Nuclear receptor" evidence="10">
    <location>
        <begin position="227"/>
        <end position="302"/>
    </location>
</feature>
<dbReference type="PRINTS" id="PR00398">
    <property type="entry name" value="STRDHORMONER"/>
</dbReference>
<dbReference type="PROSITE" id="PS00031">
    <property type="entry name" value="NUCLEAR_REC_DBD_1"/>
    <property type="match status" value="1"/>
</dbReference>
<keyword evidence="5" id="KW-0238">DNA-binding</keyword>
<proteinExistence type="predicted"/>
<evidence type="ECO:0000256" key="5">
    <source>
        <dbReference type="ARBA" id="ARBA00023125"/>
    </source>
</evidence>
<feature type="compositionally biased region" description="Low complexity" evidence="9">
    <location>
        <begin position="214"/>
        <end position="223"/>
    </location>
</feature>
<dbReference type="PRINTS" id="PR00047">
    <property type="entry name" value="STROIDFINGER"/>
</dbReference>
<dbReference type="PROSITE" id="PS51030">
    <property type="entry name" value="NUCLEAR_REC_DBD_2"/>
    <property type="match status" value="1"/>
</dbReference>
<feature type="compositionally biased region" description="Acidic residues" evidence="9">
    <location>
        <begin position="201"/>
        <end position="213"/>
    </location>
</feature>
<comment type="caution">
    <text evidence="11">The sequence shown here is derived from an EMBL/GenBank/DDBJ whole genome shotgun (WGS) entry which is preliminary data.</text>
</comment>
<dbReference type="SUPFAM" id="SSF57716">
    <property type="entry name" value="Glucocorticoid receptor-like (DNA-binding domain)"/>
    <property type="match status" value="1"/>
</dbReference>
<keyword evidence="4" id="KW-0805">Transcription regulation</keyword>
<feature type="compositionally biased region" description="Polar residues" evidence="9">
    <location>
        <begin position="177"/>
        <end position="193"/>
    </location>
</feature>
<protein>
    <recommendedName>
        <fullName evidence="10">Nuclear receptor domain-containing protein</fullName>
    </recommendedName>
</protein>
<dbReference type="GO" id="GO:0008270">
    <property type="term" value="F:zinc ion binding"/>
    <property type="evidence" value="ECO:0007669"/>
    <property type="project" value="UniProtKB-KW"/>
</dbReference>
<feature type="region of interest" description="Disordered" evidence="9">
    <location>
        <begin position="415"/>
        <end position="436"/>
    </location>
</feature>
<evidence type="ECO:0000256" key="9">
    <source>
        <dbReference type="SAM" id="MobiDB-lite"/>
    </source>
</evidence>
<dbReference type="EMBL" id="CAXLJL010000001">
    <property type="protein sequence ID" value="CAL5129292.1"/>
    <property type="molecule type" value="Genomic_DNA"/>
</dbReference>
<keyword evidence="3" id="KW-0862">Zinc</keyword>
<name>A0AAV2T141_CALDB</name>
<sequence>MWSDQFPEDVNAPHRKAQFYYSIPSSPTAYRMPLHAGQVPENSSVRSHQYLSSRHVVPRIPSYPIQQVVTFRGHEGGLQHPFTPQPCSNLANTYCSSDPLATPVVGGTSQRLQLCNQPAISSDLLDATGRGQLRYVPGQRTELGSTRTLDRTCTPTTGPASISGITDERGSLCATPKDSTCDGSEGSELSQLKGSMKGEIKEEEEEEEGEEVDSSVNSGSSGSGELQHLCQVCGDRSSGKHYGQYTCEGCKSFFKRSVRKSASYICRSGGQCPVDAQRRNQCQACRMSRCLMVGMKREAVQRARASTIANGSTFAPYLPCSSTTMIGTIPNEYTNQVQSSRPVQLSSNAADYDRWIYPGHMNFDPQRISSAAAIAAAAQLAAAAAFSNGSRPNNESGHGTGRSGAYTNTICLSPPYRPNIPGNTNPGAPSNGSLNQRLNSQISTNLYFDRFASCIPDQLVPRPLHWEVPASYHGGIFPRHSVGQTHSDSSEFHRMTDSGNLRQTVARSPGIAPTPRGQPNSPTLAHQYSAAEERHPGFQPSTSGLALRPDSSCPQSTTNESHRSISLMDNILSWISLPIESQRPGLNTIGLWADRLLGQANDVIRQLYMDRKAWYQRQRSVSHDLCNKETCEDEIQSDEEGADGAWILESQFKGNEPPVAQTEMTAYTNTPAVPDTTQIFSVELTSSDRHILVNAGLTELTLIDVVQSLMGSGFLSKAQILERIRPLVVGDRGSGGSHKPGTFSVPSFASHTPEAGQGQIKTEDQERAEFDRTRVNSGDRNSGTSQTWTNEEYFLNRLVSTLKNLHPDPCEWNCLKAVILLKPYPNSKRTSQFALATLSVVRPERGL</sequence>
<feature type="compositionally biased region" description="Basic and acidic residues" evidence="9">
    <location>
        <begin position="761"/>
        <end position="774"/>
    </location>
</feature>
<dbReference type="PANTHER" id="PTHR24083">
    <property type="entry name" value="NUCLEAR HORMONE RECEPTOR"/>
    <property type="match status" value="1"/>
</dbReference>
<dbReference type="Pfam" id="PF00105">
    <property type="entry name" value="zf-C4"/>
    <property type="match status" value="1"/>
</dbReference>
<keyword evidence="7" id="KW-0675">Receptor</keyword>
<feature type="compositionally biased region" description="Polar residues" evidence="9">
    <location>
        <begin position="421"/>
        <end position="436"/>
    </location>
</feature>
<keyword evidence="6" id="KW-0804">Transcription</keyword>
<dbReference type="InterPro" id="IPR013088">
    <property type="entry name" value="Znf_NHR/GATA"/>
</dbReference>
<evidence type="ECO:0000259" key="10">
    <source>
        <dbReference type="PROSITE" id="PS51030"/>
    </source>
</evidence>
<dbReference type="GO" id="GO:0003700">
    <property type="term" value="F:DNA-binding transcription factor activity"/>
    <property type="evidence" value="ECO:0007669"/>
    <property type="project" value="InterPro"/>
</dbReference>
<dbReference type="AlphaFoldDB" id="A0AAV2T141"/>
<evidence type="ECO:0000256" key="8">
    <source>
        <dbReference type="ARBA" id="ARBA00023242"/>
    </source>
</evidence>
<dbReference type="GO" id="GO:0043565">
    <property type="term" value="F:sequence-specific DNA binding"/>
    <property type="evidence" value="ECO:0007669"/>
    <property type="project" value="InterPro"/>
</dbReference>
<evidence type="ECO:0000256" key="4">
    <source>
        <dbReference type="ARBA" id="ARBA00023015"/>
    </source>
</evidence>
<dbReference type="InterPro" id="IPR050274">
    <property type="entry name" value="Nuclear_hormone_rcpt_NR2"/>
</dbReference>
<dbReference type="SMART" id="SM00399">
    <property type="entry name" value="ZnF_C4"/>
    <property type="match status" value="1"/>
</dbReference>
<keyword evidence="2" id="KW-0863">Zinc-finger</keyword>